<proteinExistence type="predicted"/>
<keyword evidence="2" id="KW-1185">Reference proteome</keyword>
<name>A0ABX9U5G5_9GAMM</name>
<dbReference type="RefSeq" id="WP_121532578.1">
    <property type="nucleotide sequence ID" value="NZ_RCHE01000027.1"/>
</dbReference>
<sequence length="113" mass="13272">MKKRQIKKLNKKVMLALIDCGWCESSDFDLWGNDWIMYVHIETREESWVDETEPFSYLTGLVQDTLIDYIEVKDDSWMGFHVEQVWKRSPDLSVIEIFSIFKSTYGLRVGGGV</sequence>
<comment type="caution">
    <text evidence="1">The sequence shown here is derived from an EMBL/GenBank/DDBJ whole genome shotgun (WGS) entry which is preliminary data.</text>
</comment>
<protein>
    <submittedName>
        <fullName evidence="1">Uncharacterized protein</fullName>
    </submittedName>
</protein>
<dbReference type="Proteomes" id="UP000273105">
    <property type="component" value="Unassembled WGS sequence"/>
</dbReference>
<evidence type="ECO:0000313" key="2">
    <source>
        <dbReference type="Proteomes" id="UP000273105"/>
    </source>
</evidence>
<organism evidence="1 2">
    <name type="scientific">Acinetobacter cumulans</name>
    <dbReference type="NCBI Taxonomy" id="2136182"/>
    <lineage>
        <taxon>Bacteria</taxon>
        <taxon>Pseudomonadati</taxon>
        <taxon>Pseudomonadota</taxon>
        <taxon>Gammaproteobacteria</taxon>
        <taxon>Moraxellales</taxon>
        <taxon>Moraxellaceae</taxon>
        <taxon>Acinetobacter</taxon>
    </lineage>
</organism>
<evidence type="ECO:0000313" key="1">
    <source>
        <dbReference type="EMBL" id="RLL42967.1"/>
    </source>
</evidence>
<reference evidence="1 2" key="1">
    <citation type="submission" date="2018-09" db="EMBL/GenBank/DDBJ databases">
        <title>The draft genome of Acinetobacter sp. strains.</title>
        <authorList>
            <person name="Qin J."/>
            <person name="Feng Y."/>
            <person name="Zong Z."/>
        </authorList>
    </citation>
    <scope>NUCLEOTIDE SEQUENCE [LARGE SCALE GENOMIC DNA]</scope>
    <source>
        <strain evidence="1 2">WCHAc060001</strain>
    </source>
</reference>
<accession>A0ABX9U5G5</accession>
<dbReference type="EMBL" id="RCHE01000027">
    <property type="protein sequence ID" value="RLL42967.1"/>
    <property type="molecule type" value="Genomic_DNA"/>
</dbReference>
<gene>
    <name evidence="1" type="ORF">D9K79_11410</name>
</gene>